<dbReference type="GO" id="GO:0043169">
    <property type="term" value="F:cation binding"/>
    <property type="evidence" value="ECO:0007669"/>
    <property type="project" value="InterPro"/>
</dbReference>
<dbReference type="Gene3D" id="2.60.40.10">
    <property type="entry name" value="Immunoglobulins"/>
    <property type="match status" value="1"/>
</dbReference>
<evidence type="ECO:0000256" key="10">
    <source>
        <dbReference type="HAMAP-Rule" id="MF_00685"/>
    </source>
</evidence>
<dbReference type="NCBIfam" id="TIGR01515">
    <property type="entry name" value="branching_enzym"/>
    <property type="match status" value="1"/>
</dbReference>
<feature type="active site" description="Nucleophile" evidence="10 11">
    <location>
        <position position="312"/>
    </location>
</feature>
<keyword evidence="7 10" id="KW-0808">Transferase</keyword>
<comment type="pathway">
    <text evidence="3 10">Glycan biosynthesis; glycogen biosynthesis.</text>
</comment>
<evidence type="ECO:0000256" key="5">
    <source>
        <dbReference type="ARBA" id="ARBA00022600"/>
    </source>
</evidence>
<dbReference type="PANTHER" id="PTHR43651:SF3">
    <property type="entry name" value="1,4-ALPHA-GLUCAN-BRANCHING ENZYME"/>
    <property type="match status" value="1"/>
</dbReference>
<evidence type="ECO:0000256" key="11">
    <source>
        <dbReference type="PIRSR" id="PIRSR000463-1"/>
    </source>
</evidence>
<dbReference type="GO" id="GO:0005829">
    <property type="term" value="C:cytosol"/>
    <property type="evidence" value="ECO:0007669"/>
    <property type="project" value="TreeGrafter"/>
</dbReference>
<dbReference type="InterPro" id="IPR044143">
    <property type="entry name" value="GlgB_N_E_set_prok"/>
</dbReference>
<dbReference type="InterPro" id="IPR014756">
    <property type="entry name" value="Ig_E-set"/>
</dbReference>
<comment type="caution">
    <text evidence="13">The sequence shown here is derived from an EMBL/GenBank/DDBJ whole genome shotgun (WGS) entry which is preliminary data.</text>
</comment>
<dbReference type="Pfam" id="PF00128">
    <property type="entry name" value="Alpha-amylase"/>
    <property type="match status" value="1"/>
</dbReference>
<dbReference type="NCBIfam" id="NF003811">
    <property type="entry name" value="PRK05402.1"/>
    <property type="match status" value="1"/>
</dbReference>
<dbReference type="HAMAP" id="MF_00685">
    <property type="entry name" value="GlgB"/>
    <property type="match status" value="1"/>
</dbReference>
<keyword evidence="8 10" id="KW-0320">Glycogen biosynthesis</keyword>
<dbReference type="Pfam" id="PF02922">
    <property type="entry name" value="CBM_48"/>
    <property type="match status" value="1"/>
</dbReference>
<evidence type="ECO:0000256" key="4">
    <source>
        <dbReference type="ARBA" id="ARBA00009000"/>
    </source>
</evidence>
<keyword evidence="5 10" id="KW-0321">Glycogen metabolism</keyword>
<dbReference type="SUPFAM" id="SSF51445">
    <property type="entry name" value="(Trans)glycosidases"/>
    <property type="match status" value="1"/>
</dbReference>
<dbReference type="Gene3D" id="3.20.20.80">
    <property type="entry name" value="Glycosidases"/>
    <property type="match status" value="1"/>
</dbReference>
<dbReference type="SUPFAM" id="SSF81296">
    <property type="entry name" value="E set domains"/>
    <property type="match status" value="1"/>
</dbReference>
<dbReference type="InterPro" id="IPR006407">
    <property type="entry name" value="GlgB"/>
</dbReference>
<dbReference type="InterPro" id="IPR006047">
    <property type="entry name" value="GH13_cat_dom"/>
</dbReference>
<evidence type="ECO:0000256" key="7">
    <source>
        <dbReference type="ARBA" id="ARBA00022679"/>
    </source>
</evidence>
<proteinExistence type="inferred from homology"/>
<name>A0A316D672_9BACL</name>
<dbReference type="OrthoDB" id="9800174at2"/>
<feature type="domain" description="Glycosyl hydrolase family 13 catalytic" evidence="12">
    <location>
        <begin position="155"/>
        <end position="515"/>
    </location>
</feature>
<dbReference type="InterPro" id="IPR004193">
    <property type="entry name" value="Glyco_hydro_13_N"/>
</dbReference>
<dbReference type="GO" id="GO:0004553">
    <property type="term" value="F:hydrolase activity, hydrolyzing O-glycosyl compounds"/>
    <property type="evidence" value="ECO:0007669"/>
    <property type="project" value="InterPro"/>
</dbReference>
<comment type="subunit">
    <text evidence="10">Monomer.</text>
</comment>
<evidence type="ECO:0000256" key="9">
    <source>
        <dbReference type="ARBA" id="ARBA00023277"/>
    </source>
</evidence>
<evidence type="ECO:0000256" key="6">
    <source>
        <dbReference type="ARBA" id="ARBA00022676"/>
    </source>
</evidence>
<protein>
    <recommendedName>
        <fullName evidence="10">1,4-alpha-glucan branching enzyme GlgB</fullName>
        <ecNumber evidence="10">2.4.1.18</ecNumber>
    </recommendedName>
    <alternativeName>
        <fullName evidence="10">1,4-alpha-D-glucan:1,4-alpha-D-glucan 6-glucosyl-transferase</fullName>
    </alternativeName>
    <alternativeName>
        <fullName evidence="10">Alpha-(1-&gt;4)-glucan branching enzyme</fullName>
    </alternativeName>
    <alternativeName>
        <fullName evidence="10">Glycogen branching enzyme</fullName>
        <shortName evidence="10">BE</shortName>
    </alternativeName>
</protein>
<dbReference type="InterPro" id="IPR013780">
    <property type="entry name" value="Glyco_hydro_b"/>
</dbReference>
<dbReference type="UniPathway" id="UPA00164"/>
<dbReference type="PIRSF" id="PIRSF000463">
    <property type="entry name" value="GlgB"/>
    <property type="match status" value="1"/>
</dbReference>
<dbReference type="Pfam" id="PF02806">
    <property type="entry name" value="Alpha-amylase_C"/>
    <property type="match status" value="1"/>
</dbReference>
<dbReference type="GO" id="GO:0003844">
    <property type="term" value="F:1,4-alpha-glucan branching enzyme activity"/>
    <property type="evidence" value="ECO:0007669"/>
    <property type="project" value="UniProtKB-UniRule"/>
</dbReference>
<comment type="catalytic activity">
    <reaction evidence="1 10">
        <text>Transfers a segment of a (1-&gt;4)-alpha-D-glucan chain to a primary hydroxy group in a similar glucan chain.</text>
        <dbReference type="EC" id="2.4.1.18"/>
    </reaction>
</comment>
<reference evidence="13 14" key="1">
    <citation type="submission" date="2018-05" db="EMBL/GenBank/DDBJ databases">
        <title>Genomic Encyclopedia of Type Strains, Phase IV (KMG-IV): sequencing the most valuable type-strain genomes for metagenomic binning, comparative biology and taxonomic classification.</title>
        <authorList>
            <person name="Goeker M."/>
        </authorList>
    </citation>
    <scope>NUCLEOTIDE SEQUENCE [LARGE SCALE GENOMIC DNA]</scope>
    <source>
        <strain evidence="13 14">DSM 18773</strain>
    </source>
</reference>
<evidence type="ECO:0000259" key="12">
    <source>
        <dbReference type="SMART" id="SM00642"/>
    </source>
</evidence>
<evidence type="ECO:0000256" key="1">
    <source>
        <dbReference type="ARBA" id="ARBA00000826"/>
    </source>
</evidence>
<evidence type="ECO:0000256" key="8">
    <source>
        <dbReference type="ARBA" id="ARBA00023056"/>
    </source>
</evidence>
<keyword evidence="9 10" id="KW-0119">Carbohydrate metabolism</keyword>
<gene>
    <name evidence="10" type="primary">glgB</name>
    <name evidence="13" type="ORF">C7459_114101</name>
</gene>
<evidence type="ECO:0000256" key="3">
    <source>
        <dbReference type="ARBA" id="ARBA00004964"/>
    </source>
</evidence>
<dbReference type="InterPro" id="IPR017853">
    <property type="entry name" value="GH"/>
</dbReference>
<dbReference type="FunFam" id="2.60.40.1180:FF:000002">
    <property type="entry name" value="1,4-alpha-glucan branching enzyme GlgB"/>
    <property type="match status" value="1"/>
</dbReference>
<comment type="function">
    <text evidence="2 10">Catalyzes the formation of the alpha-1,6-glucosidic linkages in glycogen by scission of a 1,4-alpha-linked oligosaccharide from growing alpha-1,4-glucan chains and the subsequent attachment of the oligosaccharide to the alpha-1,6 position.</text>
</comment>
<keyword evidence="6 10" id="KW-0328">Glycosyltransferase</keyword>
<dbReference type="InterPro" id="IPR006048">
    <property type="entry name" value="A-amylase/branching_C"/>
</dbReference>
<accession>A0A316D672</accession>
<dbReference type="FunFam" id="3.20.20.80:FF:000003">
    <property type="entry name" value="1,4-alpha-glucan branching enzyme GlgB"/>
    <property type="match status" value="1"/>
</dbReference>
<dbReference type="SMART" id="SM00642">
    <property type="entry name" value="Aamy"/>
    <property type="match status" value="1"/>
</dbReference>
<evidence type="ECO:0000256" key="2">
    <source>
        <dbReference type="ARBA" id="ARBA00002953"/>
    </source>
</evidence>
<dbReference type="PANTHER" id="PTHR43651">
    <property type="entry name" value="1,4-ALPHA-GLUCAN-BRANCHING ENZYME"/>
    <property type="match status" value="1"/>
</dbReference>
<dbReference type="SUPFAM" id="SSF51011">
    <property type="entry name" value="Glycosyl hydrolase domain"/>
    <property type="match status" value="1"/>
</dbReference>
<dbReference type="CDD" id="cd02855">
    <property type="entry name" value="E_set_GBE_prok_N"/>
    <property type="match status" value="1"/>
</dbReference>
<dbReference type="GO" id="GO:0005978">
    <property type="term" value="P:glycogen biosynthetic process"/>
    <property type="evidence" value="ECO:0007669"/>
    <property type="project" value="UniProtKB-UniRule"/>
</dbReference>
<organism evidence="13 14">
    <name type="scientific">Tumebacillus permanentifrigoris</name>
    <dbReference type="NCBI Taxonomy" id="378543"/>
    <lineage>
        <taxon>Bacteria</taxon>
        <taxon>Bacillati</taxon>
        <taxon>Bacillota</taxon>
        <taxon>Bacilli</taxon>
        <taxon>Bacillales</taxon>
        <taxon>Alicyclobacillaceae</taxon>
        <taxon>Tumebacillus</taxon>
    </lineage>
</organism>
<keyword evidence="14" id="KW-1185">Reference proteome</keyword>
<dbReference type="FunFam" id="2.60.40.10:FF:000169">
    <property type="entry name" value="1,4-alpha-glucan branching enzyme GlgB"/>
    <property type="match status" value="1"/>
</dbReference>
<dbReference type="AlphaFoldDB" id="A0A316D672"/>
<dbReference type="Proteomes" id="UP000245634">
    <property type="component" value="Unassembled WGS sequence"/>
</dbReference>
<sequence length="640" mass="74175">MSVATPNDYDLYLYHQGNLTQSYRTMGAHPVQVEGVSGVRFTVWAPNARAVRVVGDFNDWCGDLHELTQVTEPGVWSGFVPDLPNGSLYKYELLTQTGETLLKSDPYAFYAEVRPHTASRVYDLSGYEWQDSEWQRQQEKLLKKPVYNRPVNIYEVHLGSWKKKPTGDFYTYRELADELLDYVSDLGYTHLELMPVAEHPYDRSWGYQTTGYYAATSRFGTPHDLMYFVDQAHQRGLAVILDWVPGHFAKDAHGLRLFDGTPCYEYADWRKAEKPQWGTLSFDFGRPEVLSFLISNALFWMDMFHIDGLRIDAVASMLYLNFCKPENQWSTNELGGTENLEAVAFLRKLNEVMFERYPHALMMAEDSSEWSLVSRPTFLGGLGFNFKWNMGWMNDTLSYLEQEPIYRQHNHDKVTFAILYAYTENFLLPLSHDEVVHGKKSLLNKMPGDYWQKFANLRVLYSYLYTHPGKKLLFMGGEFGQFDEWKDESELDWGLLDYEMHGKMREFVKDLNHLYRQEPALWELDHEPEGYRWIDADNNQQSIAIYQRLGKKPSEAVIVLCNFNTMAHQNFRFGVPKPGKYVEIFNSDDPRYGGSGVLNAGELPAKKQPMHNQPYSLQISVPPLGMVVLKKKKAERKGKS</sequence>
<dbReference type="EMBL" id="QGGL01000014">
    <property type="protein sequence ID" value="PWK09034.1"/>
    <property type="molecule type" value="Genomic_DNA"/>
</dbReference>
<dbReference type="RefSeq" id="WP_109690286.1">
    <property type="nucleotide sequence ID" value="NZ_QGGL01000014.1"/>
</dbReference>
<dbReference type="CDD" id="cd11322">
    <property type="entry name" value="AmyAc_Glg_BE"/>
    <property type="match status" value="1"/>
</dbReference>
<feature type="active site" description="Proton donor" evidence="10 11">
    <location>
        <position position="365"/>
    </location>
</feature>
<comment type="similarity">
    <text evidence="4 10">Belongs to the glycosyl hydrolase 13 family. GlgB subfamily.</text>
</comment>
<evidence type="ECO:0000313" key="13">
    <source>
        <dbReference type="EMBL" id="PWK09034.1"/>
    </source>
</evidence>
<dbReference type="InterPro" id="IPR013783">
    <property type="entry name" value="Ig-like_fold"/>
</dbReference>
<evidence type="ECO:0000313" key="14">
    <source>
        <dbReference type="Proteomes" id="UP000245634"/>
    </source>
</evidence>
<dbReference type="EC" id="2.4.1.18" evidence="10"/>
<dbReference type="Gene3D" id="2.60.40.1180">
    <property type="entry name" value="Golgi alpha-mannosidase II"/>
    <property type="match status" value="1"/>
</dbReference>
<dbReference type="InterPro" id="IPR037439">
    <property type="entry name" value="Branching_enzy"/>
</dbReference>
<dbReference type="NCBIfam" id="NF008967">
    <property type="entry name" value="PRK12313.1"/>
    <property type="match status" value="1"/>
</dbReference>